<keyword evidence="7 8" id="KW-0472">Membrane</keyword>
<evidence type="ECO:0000256" key="3">
    <source>
        <dbReference type="ARBA" id="ARBA00020827"/>
    </source>
</evidence>
<feature type="transmembrane region" description="Helical" evidence="8">
    <location>
        <begin position="85"/>
        <end position="103"/>
    </location>
</feature>
<proteinExistence type="inferred from homology"/>
<accession>G3B6E7</accession>
<dbReference type="PANTHER" id="PTHR20994:SF0">
    <property type="entry name" value="ER MEMBRANE PROTEIN COMPLEX SUBUNIT 6"/>
    <property type="match status" value="1"/>
</dbReference>
<organism evidence="10">
    <name type="scientific">Candida tenuis (strain ATCC 10573 / BCRC 21748 / CBS 615 / JCM 9827 / NBRC 10315 / NRRL Y-1498 / VKM Y-70)</name>
    <name type="common">Yeast</name>
    <name type="synonym">Yamadazyma tenuis</name>
    <dbReference type="NCBI Taxonomy" id="590646"/>
    <lineage>
        <taxon>Eukaryota</taxon>
        <taxon>Fungi</taxon>
        <taxon>Dikarya</taxon>
        <taxon>Ascomycota</taxon>
        <taxon>Saccharomycotina</taxon>
        <taxon>Pichiomycetes</taxon>
        <taxon>Debaryomycetaceae</taxon>
        <taxon>Yamadazyma</taxon>
    </lineage>
</organism>
<keyword evidence="4 8" id="KW-0812">Transmembrane</keyword>
<dbReference type="EMBL" id="GL996524">
    <property type="protein sequence ID" value="EGV63448.1"/>
    <property type="molecule type" value="Genomic_DNA"/>
</dbReference>
<dbReference type="OrthoDB" id="16510at2759"/>
<evidence type="ECO:0000256" key="7">
    <source>
        <dbReference type="ARBA" id="ARBA00023136"/>
    </source>
</evidence>
<dbReference type="AlphaFoldDB" id="G3B6E7"/>
<evidence type="ECO:0000256" key="4">
    <source>
        <dbReference type="ARBA" id="ARBA00022692"/>
    </source>
</evidence>
<reference evidence="9 10" key="1">
    <citation type="journal article" date="2011" name="Proc. Natl. Acad. Sci. U.S.A.">
        <title>Comparative genomics of xylose-fermenting fungi for enhanced biofuel production.</title>
        <authorList>
            <person name="Wohlbach D.J."/>
            <person name="Kuo A."/>
            <person name="Sato T.K."/>
            <person name="Potts K.M."/>
            <person name="Salamov A.A."/>
            <person name="LaButti K.M."/>
            <person name="Sun H."/>
            <person name="Clum A."/>
            <person name="Pangilinan J.L."/>
            <person name="Lindquist E.A."/>
            <person name="Lucas S."/>
            <person name="Lapidus A."/>
            <person name="Jin M."/>
            <person name="Gunawan C."/>
            <person name="Balan V."/>
            <person name="Dale B.E."/>
            <person name="Jeffries T.W."/>
            <person name="Zinkel R."/>
            <person name="Barry K.W."/>
            <person name="Grigoriev I.V."/>
            <person name="Gasch A.P."/>
        </authorList>
    </citation>
    <scope>NUCLEOTIDE SEQUENCE [LARGE SCALE GENOMIC DNA]</scope>
    <source>
        <strain evidence="10">ATCC 10573 / BCRC 21748 / CBS 615 / JCM 9827 / NBRC 10315 / NRRL Y-1498 / VKM Y-70</strain>
    </source>
</reference>
<dbReference type="Proteomes" id="UP000000707">
    <property type="component" value="Unassembled WGS sequence"/>
</dbReference>
<gene>
    <name evidence="9" type="ORF">CANTEDRAFT_114766</name>
</gene>
<comment type="similarity">
    <text evidence="2">Belongs to the EMC6 family.</text>
</comment>
<feature type="transmembrane region" description="Helical" evidence="8">
    <location>
        <begin position="20"/>
        <end position="40"/>
    </location>
</feature>
<sequence length="104" mass="11727">MSDKEIIFYGPSVEKNRTKLQYVHHVMCLSLGVAAGVLSLESFMGFVFYAAGMTATNLGFVAVCCHGKPRQFFRFPLQEVFWDGIQSNIAGYIMMWCLVYALVK</sequence>
<name>G3B6E7_CANTC</name>
<dbReference type="GO" id="GO:0000045">
    <property type="term" value="P:autophagosome assembly"/>
    <property type="evidence" value="ECO:0007669"/>
    <property type="project" value="TreeGrafter"/>
</dbReference>
<dbReference type="GeneID" id="18247566"/>
<dbReference type="GO" id="GO:0034975">
    <property type="term" value="P:protein folding in endoplasmic reticulum"/>
    <property type="evidence" value="ECO:0007669"/>
    <property type="project" value="TreeGrafter"/>
</dbReference>
<dbReference type="STRING" id="590646.G3B6E7"/>
<dbReference type="GO" id="GO:0072546">
    <property type="term" value="C:EMC complex"/>
    <property type="evidence" value="ECO:0007669"/>
    <property type="project" value="InterPro"/>
</dbReference>
<keyword evidence="10" id="KW-1185">Reference proteome</keyword>
<keyword evidence="6 8" id="KW-1133">Transmembrane helix</keyword>
<feature type="transmembrane region" description="Helical" evidence="8">
    <location>
        <begin position="46"/>
        <end position="65"/>
    </location>
</feature>
<dbReference type="HOGENOM" id="CLU_110781_4_1_1"/>
<comment type="subcellular location">
    <subcellularLocation>
        <location evidence="1">Endoplasmic reticulum membrane</location>
        <topology evidence="1">Multi-pass membrane protein</topology>
    </subcellularLocation>
</comment>
<evidence type="ECO:0000256" key="6">
    <source>
        <dbReference type="ARBA" id="ARBA00022989"/>
    </source>
</evidence>
<dbReference type="eggNOG" id="KOG4455">
    <property type="taxonomic scope" value="Eukaryota"/>
</dbReference>
<dbReference type="InterPro" id="IPR029008">
    <property type="entry name" value="EMC6-like"/>
</dbReference>
<keyword evidence="5" id="KW-0256">Endoplasmic reticulum</keyword>
<evidence type="ECO:0000313" key="10">
    <source>
        <dbReference type="Proteomes" id="UP000000707"/>
    </source>
</evidence>
<evidence type="ECO:0000256" key="2">
    <source>
        <dbReference type="ARBA" id="ARBA00009436"/>
    </source>
</evidence>
<dbReference type="KEGG" id="cten:18247566"/>
<dbReference type="PANTHER" id="PTHR20994">
    <property type="entry name" value="ER MEMBRANE PROTEIN COMPLEX SUBUNIT 6"/>
    <property type="match status" value="1"/>
</dbReference>
<dbReference type="InterPro" id="IPR008504">
    <property type="entry name" value="Emc6"/>
</dbReference>
<evidence type="ECO:0000256" key="5">
    <source>
        <dbReference type="ARBA" id="ARBA00022824"/>
    </source>
</evidence>
<protein>
    <recommendedName>
        <fullName evidence="3">ER membrane protein complex subunit 6</fullName>
    </recommendedName>
</protein>
<dbReference type="Pfam" id="PF07019">
    <property type="entry name" value="EMC6"/>
    <property type="match status" value="1"/>
</dbReference>
<evidence type="ECO:0000256" key="8">
    <source>
        <dbReference type="SAM" id="Phobius"/>
    </source>
</evidence>
<evidence type="ECO:0000256" key="1">
    <source>
        <dbReference type="ARBA" id="ARBA00004477"/>
    </source>
</evidence>
<dbReference type="RefSeq" id="XP_006687241.1">
    <property type="nucleotide sequence ID" value="XM_006687178.1"/>
</dbReference>
<evidence type="ECO:0000313" key="9">
    <source>
        <dbReference type="EMBL" id="EGV63448.1"/>
    </source>
</evidence>